<dbReference type="Gene3D" id="2.70.98.70">
    <property type="match status" value="1"/>
</dbReference>
<dbReference type="Pfam" id="PF07940">
    <property type="entry name" value="Hepar_II_III_C"/>
    <property type="match status" value="1"/>
</dbReference>
<keyword evidence="4" id="KW-0456">Lyase</keyword>
<dbReference type="Gene3D" id="1.50.10.100">
    <property type="entry name" value="Chondroitin AC/alginate lyase"/>
    <property type="match status" value="1"/>
</dbReference>
<dbReference type="Proteomes" id="UP000323994">
    <property type="component" value="Unassembled WGS sequence"/>
</dbReference>
<keyword evidence="8" id="KW-1185">Reference proteome</keyword>
<dbReference type="OrthoDB" id="7335480at2"/>
<evidence type="ECO:0000256" key="2">
    <source>
        <dbReference type="ARBA" id="ARBA00022729"/>
    </source>
</evidence>
<dbReference type="GO" id="GO:0042597">
    <property type="term" value="C:periplasmic space"/>
    <property type="evidence" value="ECO:0007669"/>
    <property type="project" value="UniProtKB-SubCell"/>
</dbReference>
<organism evidence="7 8">
    <name type="scientific">Dyadobacter flavalbus</name>
    <dbReference type="NCBI Taxonomy" id="2579942"/>
    <lineage>
        <taxon>Bacteria</taxon>
        <taxon>Pseudomonadati</taxon>
        <taxon>Bacteroidota</taxon>
        <taxon>Cytophagia</taxon>
        <taxon>Cytophagales</taxon>
        <taxon>Spirosomataceae</taxon>
        <taxon>Dyadobacter</taxon>
    </lineage>
</organism>
<evidence type="ECO:0000259" key="5">
    <source>
        <dbReference type="Pfam" id="PF07940"/>
    </source>
</evidence>
<proteinExistence type="predicted"/>
<evidence type="ECO:0000313" key="7">
    <source>
        <dbReference type="EMBL" id="KAA6441178.1"/>
    </source>
</evidence>
<comment type="subcellular location">
    <subcellularLocation>
        <location evidence="1">Periplasm</location>
    </subcellularLocation>
</comment>
<evidence type="ECO:0000256" key="4">
    <source>
        <dbReference type="ARBA" id="ARBA00023239"/>
    </source>
</evidence>
<dbReference type="EMBL" id="VBSN01000022">
    <property type="protein sequence ID" value="KAA6441178.1"/>
    <property type="molecule type" value="Genomic_DNA"/>
</dbReference>
<evidence type="ECO:0000256" key="3">
    <source>
        <dbReference type="ARBA" id="ARBA00022764"/>
    </source>
</evidence>
<evidence type="ECO:0000256" key="1">
    <source>
        <dbReference type="ARBA" id="ARBA00004418"/>
    </source>
</evidence>
<evidence type="ECO:0000313" key="8">
    <source>
        <dbReference type="Proteomes" id="UP000323994"/>
    </source>
</evidence>
<dbReference type="SUPFAM" id="SSF48230">
    <property type="entry name" value="Chondroitin AC/alginate lyase"/>
    <property type="match status" value="1"/>
</dbReference>
<sequence length="652" mass="75562">MADVKWLINRLKTMSAGEIQFRTSQFVKKKIEKKRLTVPKSTLIRTADLSSFKTFDFSAFEMPETDKFHFFGLEIDLDKPINFHHDISSGKDFPMSFSKDINIRSDAFGSAKVVWEVNRLQFLLPILIKYRQTGDQSFLDQFVRIMTDWNAQNPYLKGVNWYSNIEVNIRLINWYWCWLLLADDKKWTSSSDYKTFTDEIWLPLIYQHCFYAHNNPSYYSSANNHLISEYAGLFIANCLWKFEESDKWLEFAVKGLEKEILVQHSANGVNKEEAAEYIQFITDFFLISYVVGEQHGIKFSTSYANMLSKICDYIYHFLDAKGNFPKYGDEDDGRVILPDFDTHSNNFISILNTAAVLFQKPEWKRPDSEWDIKSELLTAYRNGKAYWNKITPSNLPLESKFYPEEGHFYFKSATDTGKEIYAHLDAAPLGFLSIAAHGHADSLSYFINLDGFPFLVDPGTFTYHTHPEWRKYFVSTLAHNTIAVDDDDQAKLAGPTMWLQHFKSSVESFDKKGNTEKVVASHDGYLKLGVQHKRTFEFDKKQSEFRIYDEITLEGTRETQLRMPFHVHPSVQIEQIDPVNFILSRPGDTELRIHIELSSQLNYEIYKAKEENPLGWYSPTFMVKVPSSLVLGSIKSSKSISLATKIKILSTL</sequence>
<keyword evidence="2" id="KW-0732">Signal</keyword>
<comment type="caution">
    <text evidence="7">The sequence shown here is derived from an EMBL/GenBank/DDBJ whole genome shotgun (WGS) entry which is preliminary data.</text>
</comment>
<dbReference type="InterPro" id="IPR012480">
    <property type="entry name" value="Hepar_II_III_C"/>
</dbReference>
<gene>
    <name evidence="7" type="ORF">FEM33_03390</name>
</gene>
<name>A0A5M8R0L2_9BACT</name>
<keyword evidence="3" id="KW-0574">Periplasm</keyword>
<dbReference type="PANTHER" id="PTHR39210">
    <property type="entry name" value="HEPARIN-SULFATE LYASE"/>
    <property type="match status" value="1"/>
</dbReference>
<feature type="domain" description="Heparin-sulfate lyase N-terminal" evidence="6">
    <location>
        <begin position="95"/>
        <end position="332"/>
    </location>
</feature>
<reference evidence="7 8" key="1">
    <citation type="submission" date="2019-05" db="EMBL/GenBank/DDBJ databases">
        <authorList>
            <person name="Qu J.-H."/>
        </authorList>
    </citation>
    <scope>NUCLEOTIDE SEQUENCE [LARGE SCALE GENOMIC DNA]</scope>
    <source>
        <strain evidence="7 8">NS28</strain>
    </source>
</reference>
<dbReference type="Pfam" id="PF16889">
    <property type="entry name" value="Hepar_II_III_N"/>
    <property type="match status" value="1"/>
</dbReference>
<dbReference type="InterPro" id="IPR008929">
    <property type="entry name" value="Chondroitin_lyas"/>
</dbReference>
<dbReference type="AlphaFoldDB" id="A0A5M8R0L2"/>
<protein>
    <submittedName>
        <fullName evidence="7">Uncharacterized protein</fullName>
    </submittedName>
</protein>
<dbReference type="InterPro" id="IPR031680">
    <property type="entry name" value="Hepar_II_III_N"/>
</dbReference>
<evidence type="ECO:0000259" key="6">
    <source>
        <dbReference type="Pfam" id="PF16889"/>
    </source>
</evidence>
<dbReference type="PANTHER" id="PTHR39210:SF1">
    <property type="entry name" value="HEPARIN-SULFATE LYASE"/>
    <property type="match status" value="1"/>
</dbReference>
<dbReference type="RefSeq" id="WP_139010703.1">
    <property type="nucleotide sequence ID" value="NZ_VBSN01000022.1"/>
</dbReference>
<dbReference type="GO" id="GO:0016829">
    <property type="term" value="F:lyase activity"/>
    <property type="evidence" value="ECO:0007669"/>
    <property type="project" value="UniProtKB-KW"/>
</dbReference>
<accession>A0A5M8R0L2</accession>
<feature type="domain" description="Heparinase II/III-like C-terminal" evidence="5">
    <location>
        <begin position="401"/>
        <end position="629"/>
    </location>
</feature>